<organism evidence="1 2">
    <name type="scientific">Pangasianodon gigas</name>
    <name type="common">Mekong giant catfish</name>
    <name type="synonym">Pangasius gigas</name>
    <dbReference type="NCBI Taxonomy" id="30993"/>
    <lineage>
        <taxon>Eukaryota</taxon>
        <taxon>Metazoa</taxon>
        <taxon>Chordata</taxon>
        <taxon>Craniata</taxon>
        <taxon>Vertebrata</taxon>
        <taxon>Euteleostomi</taxon>
        <taxon>Actinopterygii</taxon>
        <taxon>Neopterygii</taxon>
        <taxon>Teleostei</taxon>
        <taxon>Ostariophysi</taxon>
        <taxon>Siluriformes</taxon>
        <taxon>Pangasiidae</taxon>
        <taxon>Pangasianodon</taxon>
    </lineage>
</organism>
<dbReference type="Proteomes" id="UP000829447">
    <property type="component" value="Linkage Group LG28"/>
</dbReference>
<reference evidence="1 2" key="1">
    <citation type="journal article" date="2022" name="bioRxiv">
        <title>An ancient truncated duplication of the anti-Mullerian hormone receptor type 2 gene is a potential conserved master sex determinant in the Pangasiidae catfish family.</title>
        <authorList>
            <person name="Wen M."/>
            <person name="Pan Q."/>
            <person name="Jouanno E."/>
            <person name="Montfort J."/>
            <person name="Zahm M."/>
            <person name="Cabau C."/>
            <person name="Klopp C."/>
            <person name="Iampietro C."/>
            <person name="Roques C."/>
            <person name="Bouchez O."/>
            <person name="Castinel A."/>
            <person name="Donnadieu C."/>
            <person name="Parrinello H."/>
            <person name="Poncet C."/>
            <person name="Belmonte E."/>
            <person name="Gautier V."/>
            <person name="Avarre J.-C."/>
            <person name="Dugue R."/>
            <person name="Gustiano R."/>
            <person name="Ha T.T.T."/>
            <person name="Campet M."/>
            <person name="Sriphairoj K."/>
            <person name="Ribolli J."/>
            <person name="de Almeida F.L."/>
            <person name="Desvignes T."/>
            <person name="Postlethwait J.H."/>
            <person name="Bucao C.F."/>
            <person name="Robinson-Rechavi M."/>
            <person name="Bobe J."/>
            <person name="Herpin A."/>
            <person name="Guiguen Y."/>
        </authorList>
    </citation>
    <scope>NUCLEOTIDE SEQUENCE [LARGE SCALE GENOMIC DNA]</scope>
    <source>
        <strain evidence="1">YG-Dec2019</strain>
    </source>
</reference>
<evidence type="ECO:0000313" key="1">
    <source>
        <dbReference type="EMBL" id="MCI4395048.1"/>
    </source>
</evidence>
<accession>A0ACC5XUP5</accession>
<protein>
    <submittedName>
        <fullName evidence="1">Uncharacterized protein</fullName>
    </submittedName>
</protein>
<name>A0ACC5XUP5_PANGG</name>
<gene>
    <name evidence="1" type="ORF">PGIGA_G00175920</name>
</gene>
<sequence length="117" mass="14167">MTRERDQLQTRYNTLTREKDQLQTRYNTLTREKDQLQTRYNTLTREKDQLQKDRDELQRLSKLGWIYFSSSVYYISTVAKSWTVSRQDCKERGADLVIIKSREEQEFIYKTLGSRKA</sequence>
<evidence type="ECO:0000313" key="2">
    <source>
        <dbReference type="Proteomes" id="UP000829447"/>
    </source>
</evidence>
<comment type="caution">
    <text evidence="1">The sequence shown here is derived from an EMBL/GenBank/DDBJ whole genome shotgun (WGS) entry which is preliminary data.</text>
</comment>
<dbReference type="EMBL" id="CM040481">
    <property type="protein sequence ID" value="MCI4395048.1"/>
    <property type="molecule type" value="Genomic_DNA"/>
</dbReference>
<proteinExistence type="predicted"/>
<feature type="non-terminal residue" evidence="1">
    <location>
        <position position="117"/>
    </location>
</feature>
<keyword evidence="2" id="KW-1185">Reference proteome</keyword>